<feature type="compositionally biased region" description="Basic and acidic residues" evidence="7">
    <location>
        <begin position="148"/>
        <end position="162"/>
    </location>
</feature>
<feature type="compositionally biased region" description="Basic residues" evidence="7">
    <location>
        <begin position="184"/>
        <end position="194"/>
    </location>
</feature>
<dbReference type="InterPro" id="IPR041997">
    <property type="entry name" value="Ribosomal_eL6_KOW"/>
</dbReference>
<feature type="compositionally biased region" description="Basic residues" evidence="7">
    <location>
        <begin position="957"/>
        <end position="972"/>
    </location>
</feature>
<evidence type="ECO:0000256" key="5">
    <source>
        <dbReference type="ARBA" id="ARBA00035351"/>
    </source>
</evidence>
<reference evidence="9" key="1">
    <citation type="submission" date="2019-11" db="UniProtKB">
        <authorList>
            <consortium name="WormBaseParasite"/>
        </authorList>
    </citation>
    <scope>IDENTIFICATION</scope>
</reference>
<organism evidence="9">
    <name type="scientific">Mesocestoides corti</name>
    <name type="common">Flatworm</name>
    <dbReference type="NCBI Taxonomy" id="53468"/>
    <lineage>
        <taxon>Eukaryota</taxon>
        <taxon>Metazoa</taxon>
        <taxon>Spiralia</taxon>
        <taxon>Lophotrochozoa</taxon>
        <taxon>Platyhelminthes</taxon>
        <taxon>Cestoda</taxon>
        <taxon>Eucestoda</taxon>
        <taxon>Cyclophyllidea</taxon>
        <taxon>Mesocestoididae</taxon>
        <taxon>Mesocestoides</taxon>
    </lineage>
</organism>
<keyword evidence="2" id="KW-0689">Ribosomal protein</keyword>
<feature type="compositionally biased region" description="Basic and acidic residues" evidence="7">
    <location>
        <begin position="814"/>
        <end position="824"/>
    </location>
</feature>
<feature type="compositionally biased region" description="Basic and acidic residues" evidence="7">
    <location>
        <begin position="304"/>
        <end position="320"/>
    </location>
</feature>
<feature type="compositionally biased region" description="Basic residues" evidence="7">
    <location>
        <begin position="908"/>
        <end position="917"/>
    </location>
</feature>
<evidence type="ECO:0000256" key="6">
    <source>
        <dbReference type="ARBA" id="ARBA00046388"/>
    </source>
</evidence>
<dbReference type="GO" id="GO:0003735">
    <property type="term" value="F:structural constituent of ribosome"/>
    <property type="evidence" value="ECO:0007669"/>
    <property type="project" value="InterPro"/>
</dbReference>
<dbReference type="GO" id="GO:0005509">
    <property type="term" value="F:calcium ion binding"/>
    <property type="evidence" value="ECO:0007669"/>
    <property type="project" value="InterPro"/>
</dbReference>
<dbReference type="SUPFAM" id="SSF50104">
    <property type="entry name" value="Translation proteins SH3-like domain"/>
    <property type="match status" value="1"/>
</dbReference>
<dbReference type="AlphaFoldDB" id="A0A5K3FSF5"/>
<feature type="region of interest" description="Disordered" evidence="7">
    <location>
        <begin position="126"/>
        <end position="449"/>
    </location>
</feature>
<dbReference type="InterPro" id="IPR011992">
    <property type="entry name" value="EF-hand-dom_pair"/>
</dbReference>
<feature type="compositionally biased region" description="Basic and acidic residues" evidence="7">
    <location>
        <begin position="242"/>
        <end position="258"/>
    </location>
</feature>
<dbReference type="GO" id="GO:0000027">
    <property type="term" value="P:ribosomal large subunit assembly"/>
    <property type="evidence" value="ECO:0007669"/>
    <property type="project" value="TreeGrafter"/>
</dbReference>
<feature type="region of interest" description="Disordered" evidence="7">
    <location>
        <begin position="461"/>
        <end position="511"/>
    </location>
</feature>
<dbReference type="Gene3D" id="1.10.238.10">
    <property type="entry name" value="EF-hand"/>
    <property type="match status" value="1"/>
</dbReference>
<feature type="compositionally biased region" description="Basic residues" evidence="7">
    <location>
        <begin position="288"/>
        <end position="299"/>
    </location>
</feature>
<feature type="compositionally biased region" description="Polar residues" evidence="7">
    <location>
        <begin position="168"/>
        <end position="183"/>
    </location>
</feature>
<dbReference type="PANTHER" id="PTHR10715:SF0">
    <property type="entry name" value="LARGE RIBOSOMAL SUBUNIT PROTEIN EL6"/>
    <property type="match status" value="1"/>
</dbReference>
<dbReference type="PANTHER" id="PTHR10715">
    <property type="entry name" value="60S RIBOSOMAL PROTEIN L6"/>
    <property type="match status" value="1"/>
</dbReference>
<dbReference type="SMART" id="SM00054">
    <property type="entry name" value="EFh"/>
    <property type="match status" value="2"/>
</dbReference>
<dbReference type="InterPro" id="IPR002048">
    <property type="entry name" value="EF_hand_dom"/>
</dbReference>
<dbReference type="GO" id="GO:0003723">
    <property type="term" value="F:RNA binding"/>
    <property type="evidence" value="ECO:0007669"/>
    <property type="project" value="TreeGrafter"/>
</dbReference>
<feature type="compositionally biased region" description="Basic residues" evidence="7">
    <location>
        <begin position="697"/>
        <end position="706"/>
    </location>
</feature>
<feature type="region of interest" description="Disordered" evidence="7">
    <location>
        <begin position="541"/>
        <end position="577"/>
    </location>
</feature>
<evidence type="ECO:0000256" key="1">
    <source>
        <dbReference type="ARBA" id="ARBA00010592"/>
    </source>
</evidence>
<comment type="similarity">
    <text evidence="1">Belongs to the eukaryotic ribosomal protein eL6 family.</text>
</comment>
<dbReference type="InterPro" id="IPR000915">
    <property type="entry name" value="60S_ribosomal_eL6"/>
</dbReference>
<proteinExistence type="inferred from homology"/>
<dbReference type="GO" id="GO:0022625">
    <property type="term" value="C:cytosolic large ribosomal subunit"/>
    <property type="evidence" value="ECO:0007669"/>
    <property type="project" value="TreeGrafter"/>
</dbReference>
<evidence type="ECO:0000256" key="7">
    <source>
        <dbReference type="SAM" id="MobiDB-lite"/>
    </source>
</evidence>
<dbReference type="InterPro" id="IPR014722">
    <property type="entry name" value="Rib_uL2_dom2"/>
</dbReference>
<dbReference type="SUPFAM" id="SSF47473">
    <property type="entry name" value="EF-hand"/>
    <property type="match status" value="1"/>
</dbReference>
<feature type="region of interest" description="Disordered" evidence="7">
    <location>
        <begin position="69"/>
        <end position="106"/>
    </location>
</feature>
<dbReference type="PROSITE" id="PS50222">
    <property type="entry name" value="EF_HAND_2"/>
    <property type="match status" value="1"/>
</dbReference>
<comment type="subunit">
    <text evidence="6">Component of the large ribosomal subunit. May bind IPO9 with low affinity.</text>
</comment>
<evidence type="ECO:0000256" key="2">
    <source>
        <dbReference type="ARBA" id="ARBA00022980"/>
    </source>
</evidence>
<evidence type="ECO:0000259" key="8">
    <source>
        <dbReference type="PROSITE" id="PS50222"/>
    </source>
</evidence>
<feature type="domain" description="EF-hand" evidence="8">
    <location>
        <begin position="1"/>
        <end position="34"/>
    </location>
</feature>
<protein>
    <recommendedName>
        <fullName evidence="4">Large ribosomal subunit protein eL6</fullName>
    </recommendedName>
    <alternativeName>
        <fullName evidence="5">60S ribosomal protein L6</fullName>
    </alternativeName>
</protein>
<name>A0A5K3FSF5_MESCO</name>
<dbReference type="CDD" id="cd00051">
    <property type="entry name" value="EFh"/>
    <property type="match status" value="1"/>
</dbReference>
<feature type="compositionally biased region" description="Polar residues" evidence="7">
    <location>
        <begin position="825"/>
        <end position="835"/>
    </location>
</feature>
<keyword evidence="3" id="KW-0687">Ribonucleoprotein</keyword>
<accession>A0A5K3FSF5</accession>
<evidence type="ECO:0000256" key="3">
    <source>
        <dbReference type="ARBA" id="ARBA00023274"/>
    </source>
</evidence>
<dbReference type="CDD" id="cd13156">
    <property type="entry name" value="KOW_RPL6"/>
    <property type="match status" value="1"/>
</dbReference>
<feature type="region of interest" description="Disordered" evidence="7">
    <location>
        <begin position="954"/>
        <end position="973"/>
    </location>
</feature>
<dbReference type="InterPro" id="IPR008991">
    <property type="entry name" value="Translation_prot_SH3-like_sf"/>
</dbReference>
<evidence type="ECO:0000313" key="9">
    <source>
        <dbReference type="WBParaSite" id="MCU_011025-RA"/>
    </source>
</evidence>
<dbReference type="GO" id="GO:0002181">
    <property type="term" value="P:cytoplasmic translation"/>
    <property type="evidence" value="ECO:0007669"/>
    <property type="project" value="TreeGrafter"/>
</dbReference>
<feature type="compositionally biased region" description="Polar residues" evidence="7">
    <location>
        <begin position="745"/>
        <end position="758"/>
    </location>
</feature>
<feature type="compositionally biased region" description="Basic and acidic residues" evidence="7">
    <location>
        <begin position="862"/>
        <end position="907"/>
    </location>
</feature>
<dbReference type="Gene3D" id="2.30.30.30">
    <property type="match status" value="1"/>
</dbReference>
<feature type="region of interest" description="Disordered" evidence="7">
    <location>
        <begin position="669"/>
        <end position="928"/>
    </location>
</feature>
<sequence>MAAFQKAFSAIDTDNSGVITISQLKTYMRRMNYKESFVTTWISLFDPENTGLITYKQYCDVLGLKPSETHPVETTKPMKQPVPGQSANLEASPPNSPSDYNGLQPEHHEAENNATIAPVCVEGTVDSFDETDGSTRQQSAEPVEMSEEPIHSSEVPRVESKPSHGKKGNTNSLDMVEPESSTANKRRSRRKKSSSKSAEKDDVSESAGLLRNDEKPGDVAPCGSDEVIRSTEVNQLEQTPPHPDHPHHDNAEAGETKHPQKPTPSSKPGKTARQKQSSSSEKGEQSGKSKKASRARRRTTNSSTHDEPFNQTKDVHHTDGGDENQPADCASAVLDENSNSVHHETMEIAPCDKPIPVTEKGSKKPRKRNAKSFGGTDVSPALEDESSRRSEGVSPSFSKTAPACHPKNKKNKGEKKNANSTSVEAEGSLPPEAIDGVEMEPAATGSVVGDADLVVEETLIQPVEGAPVTEADVEFTDAKSPKRRKTGSTSADSECGKSELKESVGIAPSETLESTHIPDVFDLLMELKEDDLMPDIEEVSEPVVASTADEISTDNMDVHKTSQEDTETMLEPSANNDVEMTVVEPVLQETSLQTPPKENPNQVEIPPISLINQPAEFTCPTTQSEDLTKSESTTMDEEPCVCVEEVSKMECGMPTSHVEPLNKEPFIEPVLQPVQSATPDIASVPDEQPLKTEVIARKKSPTKKASTKKEKSTKTQPKTPPVVHQTCEQQLEPAEDLQATRKPPQKSNRPTNKPQSAKTAEASKKRKTTDTQTSAAVVEAKIDEKDSQRSQTATVATPDVEMPHAVNPPKAQVPKKDVAKEQKAQSRQTKSSNQSQKRKEAPKSSKAVDSGGKRKKPPQKSGKGEKKSKKDKEPPRKGDDKSSGGDKKDRKRPRPPEDPNSRPDGEKSKKKAKRPRNGHLECGRFPRSFDTQVPCRVPQHRRDGAPVATHALGKPVKGQKTKTSAARRRRDKPNRGILRWKLRESLQKIGTVVILLAGRHKGKRAVLIGRHRFSGLLLVTGPYKANGIPVRRVHPDYVIATKTSIKLKCFKLPKRMQTKTYFARSKPQKSKKDADSLFVQADEKAYKLKDERKIDQRLVDKQVIEAIKRTKNAKILLAYLRSQFSLSRHDYPHKMVF</sequence>
<dbReference type="WBParaSite" id="MCU_011025-RA">
    <property type="protein sequence ID" value="MCU_011025-RA"/>
    <property type="gene ID" value="MCU_011025"/>
</dbReference>
<dbReference type="Pfam" id="PF01159">
    <property type="entry name" value="Ribosomal_L6e"/>
    <property type="match status" value="1"/>
</dbReference>
<evidence type="ECO:0000256" key="4">
    <source>
        <dbReference type="ARBA" id="ARBA00035233"/>
    </source>
</evidence>